<protein>
    <recommendedName>
        <fullName evidence="9">3-methylmercaptopropionyl-CoA dehydrogenase</fullName>
        <ecNumber evidence="8">1.3.99.41</ecNumber>
    </recommendedName>
</protein>
<evidence type="ECO:0000256" key="5">
    <source>
        <dbReference type="ARBA" id="ARBA00023002"/>
    </source>
</evidence>
<dbReference type="Gene3D" id="1.20.140.10">
    <property type="entry name" value="Butyryl-CoA Dehydrogenase, subunit A, domain 3"/>
    <property type="match status" value="1"/>
</dbReference>
<dbReference type="InterPro" id="IPR036250">
    <property type="entry name" value="AcylCo_DH-like_C"/>
</dbReference>
<organism evidence="15 16">
    <name type="scientific">BD1-7 clade bacterium</name>
    <dbReference type="NCBI Taxonomy" id="2029982"/>
    <lineage>
        <taxon>Bacteria</taxon>
        <taxon>Pseudomonadati</taxon>
        <taxon>Pseudomonadota</taxon>
        <taxon>Gammaproteobacteria</taxon>
        <taxon>Cellvibrionales</taxon>
        <taxon>Spongiibacteraceae</taxon>
        <taxon>BD1-7 clade</taxon>
    </lineage>
</organism>
<dbReference type="SUPFAM" id="SSF47203">
    <property type="entry name" value="Acyl-CoA dehydrogenase C-terminal domain-like"/>
    <property type="match status" value="1"/>
</dbReference>
<dbReference type="Gene3D" id="1.10.540.10">
    <property type="entry name" value="Acyl-CoA dehydrogenase/oxidase, N-terminal domain"/>
    <property type="match status" value="1"/>
</dbReference>
<dbReference type="Pfam" id="PF02771">
    <property type="entry name" value="Acyl-CoA_dh_N"/>
    <property type="match status" value="1"/>
</dbReference>
<evidence type="ECO:0000256" key="1">
    <source>
        <dbReference type="ARBA" id="ARBA00001974"/>
    </source>
</evidence>
<keyword evidence="3 10" id="KW-0285">Flavoprotein</keyword>
<dbReference type="SUPFAM" id="SSF56645">
    <property type="entry name" value="Acyl-CoA dehydrogenase NM domain-like"/>
    <property type="match status" value="1"/>
</dbReference>
<dbReference type="Pfam" id="PF12806">
    <property type="entry name" value="Acyl-CoA_dh_C"/>
    <property type="match status" value="1"/>
</dbReference>
<evidence type="ECO:0000259" key="14">
    <source>
        <dbReference type="Pfam" id="PF12806"/>
    </source>
</evidence>
<dbReference type="GO" id="GO:0050660">
    <property type="term" value="F:flavin adenine dinucleotide binding"/>
    <property type="evidence" value="ECO:0007669"/>
    <property type="project" value="InterPro"/>
</dbReference>
<evidence type="ECO:0000256" key="6">
    <source>
        <dbReference type="ARBA" id="ARBA00051388"/>
    </source>
</evidence>
<dbReference type="Pfam" id="PF00441">
    <property type="entry name" value="Acyl-CoA_dh_1"/>
    <property type="match status" value="1"/>
</dbReference>
<sequence>MPDYKAPLRDIRFVMEDLLDSDAHYASLSNVNLLDPDTREAIVNEAAKFAENTLAPMNLSADAEGCRFEDGNVYTPTGYKEAFAAYAQGGWAGMTASEELGGQNLPGSIGIVVNEMLGAANWAWNMYTGLSFGAVKCIGLHGTDEQRQTYVTKLIEGTWTGTMCLTEAHCGSDVGLLRTKAQLNDDGSYNITGNKVFITGGDHDMAENIIHLVLARVEGAPEGTKGISLFVVPKFMPDADGNPGERNPVFAGSIEKKMGIKGSATCVMNFDAAKGFIVGEENTGLAQMFTMMNNARLGTAMQGLCGAEGAFQGALTYARERLAMRSLTGPKNPEGPADPIIVHPDVRRMLMTQKALAEGFRAFLYEIAFEVDKVDSHPDEAVVKAADDKLGLLTPIAKAFCTELGFEAANLGIQVFGGHGYIHEHGMEQIVRDVRISSVYEGTTGIQALDLIGRKVMGTGGELLRTYTKEIHKFCQAEGENDAINDMVEKLAAANKGWGDLTVELGTKAMENAEEVGAASVDYLMYGGYLALGYTWLKIAKVASEKLAAGTSEEAFYKAKLATAQFYFDRLLPRTLAHAECARAGAESTMALEEDAFAF</sequence>
<evidence type="ECO:0000259" key="13">
    <source>
        <dbReference type="Pfam" id="PF02771"/>
    </source>
</evidence>
<evidence type="ECO:0000256" key="2">
    <source>
        <dbReference type="ARBA" id="ARBA00009347"/>
    </source>
</evidence>
<dbReference type="PANTHER" id="PTHR42803:SF1">
    <property type="entry name" value="BROAD-SPECIFICITY LINEAR ACYL-COA DEHYDROGENASE FADE5"/>
    <property type="match status" value="1"/>
</dbReference>
<evidence type="ECO:0000259" key="12">
    <source>
        <dbReference type="Pfam" id="PF02770"/>
    </source>
</evidence>
<dbReference type="FunFam" id="2.40.110.10:FF:000031">
    <property type="entry name" value="Acyl-CoA dehydrogenase, putative"/>
    <property type="match status" value="1"/>
</dbReference>
<dbReference type="InterPro" id="IPR037069">
    <property type="entry name" value="AcylCoA_DH/ox_N_sf"/>
</dbReference>
<dbReference type="Gene3D" id="2.40.110.10">
    <property type="entry name" value="Butyryl-CoA Dehydrogenase, subunit A, domain 2"/>
    <property type="match status" value="1"/>
</dbReference>
<evidence type="ECO:0000256" key="8">
    <source>
        <dbReference type="ARBA" id="ARBA00066694"/>
    </source>
</evidence>
<evidence type="ECO:0000256" key="3">
    <source>
        <dbReference type="ARBA" id="ARBA00022630"/>
    </source>
</evidence>
<keyword evidence="5 10" id="KW-0560">Oxidoreductase</keyword>
<evidence type="ECO:0000256" key="9">
    <source>
        <dbReference type="ARBA" id="ARBA00069043"/>
    </source>
</evidence>
<evidence type="ECO:0000256" key="7">
    <source>
        <dbReference type="ARBA" id="ARBA00058683"/>
    </source>
</evidence>
<evidence type="ECO:0000259" key="11">
    <source>
        <dbReference type="Pfam" id="PF00441"/>
    </source>
</evidence>
<feature type="domain" description="Acyl-CoA oxidase/dehydrogenase middle" evidence="12">
    <location>
        <begin position="163"/>
        <end position="271"/>
    </location>
</feature>
<comment type="catalytic activity">
    <reaction evidence="6">
        <text>3-(methylsulfanyl)propanoyl-CoA + oxidized [electron-transfer flavoprotein] + H(+) = 3-(methylsulfanyl)acryloyl-CoA + reduced [electron-transfer flavoprotein]</text>
        <dbReference type="Rhea" id="RHEA:52612"/>
        <dbReference type="Rhea" id="RHEA-COMP:10685"/>
        <dbReference type="Rhea" id="RHEA-COMP:10686"/>
        <dbReference type="ChEBI" id="CHEBI:15378"/>
        <dbReference type="ChEBI" id="CHEBI:57692"/>
        <dbReference type="ChEBI" id="CHEBI:58307"/>
        <dbReference type="ChEBI" id="CHEBI:82815"/>
        <dbReference type="ChEBI" id="CHEBI:84994"/>
        <dbReference type="EC" id="1.3.99.41"/>
    </reaction>
    <physiologicalReaction direction="left-to-right" evidence="6">
        <dbReference type="Rhea" id="RHEA:52613"/>
    </physiologicalReaction>
</comment>
<name>A0A5S9Q6D3_9GAMM</name>
<dbReference type="InterPro" id="IPR013786">
    <property type="entry name" value="AcylCoA_DH/ox_N"/>
</dbReference>
<comment type="cofactor">
    <cofactor evidence="1 10">
        <name>FAD</name>
        <dbReference type="ChEBI" id="CHEBI:57692"/>
    </cofactor>
</comment>
<evidence type="ECO:0000313" key="15">
    <source>
        <dbReference type="EMBL" id="CAA0113430.1"/>
    </source>
</evidence>
<dbReference type="InterPro" id="IPR009100">
    <property type="entry name" value="AcylCoA_DH/oxidase_NM_dom_sf"/>
</dbReference>
<keyword evidence="4 10" id="KW-0274">FAD</keyword>
<dbReference type="Proteomes" id="UP000434580">
    <property type="component" value="Unassembled WGS sequence"/>
</dbReference>
<comment type="function">
    <text evidence="7">Involved in the assimilation of dimethylsulphoniopropionate (DMSP), an important compound in the fixation of carbon in marine phytoplankton, by mediating the conversion of 3-(methylthio)propanoyl-CoA (MMPA-CoA) to 3-(methylthio)acryloyl-CoA (MTA-CoA).</text>
</comment>
<accession>A0A5S9Q6D3</accession>
<feature type="domain" description="Acyl-CoA dehydrogenase/oxidase N-terminal" evidence="13">
    <location>
        <begin position="37"/>
        <end position="157"/>
    </location>
</feature>
<comment type="similarity">
    <text evidence="2 10">Belongs to the acyl-CoA dehydrogenase family.</text>
</comment>
<dbReference type="Pfam" id="PF02770">
    <property type="entry name" value="Acyl-CoA_dh_M"/>
    <property type="match status" value="1"/>
</dbReference>
<dbReference type="EMBL" id="CACSII010000017">
    <property type="protein sequence ID" value="CAA0113430.1"/>
    <property type="molecule type" value="Genomic_DNA"/>
</dbReference>
<evidence type="ECO:0000256" key="10">
    <source>
        <dbReference type="RuleBase" id="RU362125"/>
    </source>
</evidence>
<dbReference type="InterPro" id="IPR052166">
    <property type="entry name" value="Diverse_Acyl-CoA_DH"/>
</dbReference>
<dbReference type="InterPro" id="IPR006091">
    <property type="entry name" value="Acyl-CoA_Oxase/DH_mid-dom"/>
</dbReference>
<feature type="domain" description="Acyl-CoA dehydrogenase/oxidase C-terminal" evidence="11">
    <location>
        <begin position="282"/>
        <end position="454"/>
    </location>
</feature>
<feature type="domain" description="Acetyl-CoA dehydrogenase-like C-terminal" evidence="14">
    <location>
        <begin position="468"/>
        <end position="592"/>
    </location>
</feature>
<dbReference type="OrthoDB" id="9807883at2"/>
<evidence type="ECO:0000256" key="4">
    <source>
        <dbReference type="ARBA" id="ARBA00022827"/>
    </source>
</evidence>
<dbReference type="AlphaFoldDB" id="A0A5S9Q6D3"/>
<gene>
    <name evidence="15" type="primary">dmdC_3</name>
    <name evidence="15" type="ORF">DPBNPPHM_01668</name>
</gene>
<proteinExistence type="inferred from homology"/>
<dbReference type="InterPro" id="IPR009075">
    <property type="entry name" value="AcylCo_DH/oxidase_C"/>
</dbReference>
<reference evidence="15 16" key="1">
    <citation type="submission" date="2019-11" db="EMBL/GenBank/DDBJ databases">
        <authorList>
            <person name="Holert J."/>
        </authorList>
    </citation>
    <scope>NUCLEOTIDE SEQUENCE [LARGE SCALE GENOMIC DNA]</scope>
    <source>
        <strain evidence="15">BC5_2</strain>
    </source>
</reference>
<dbReference type="InterPro" id="IPR025878">
    <property type="entry name" value="Acyl-CoA_dh-like_C_dom"/>
</dbReference>
<dbReference type="PANTHER" id="PTHR42803">
    <property type="entry name" value="ACYL-COA DEHYDROGENASE"/>
    <property type="match status" value="1"/>
</dbReference>
<dbReference type="InterPro" id="IPR046373">
    <property type="entry name" value="Acyl-CoA_Oxase/DH_mid-dom_sf"/>
</dbReference>
<evidence type="ECO:0000313" key="16">
    <source>
        <dbReference type="Proteomes" id="UP000434580"/>
    </source>
</evidence>
<dbReference type="GO" id="GO:0016627">
    <property type="term" value="F:oxidoreductase activity, acting on the CH-CH group of donors"/>
    <property type="evidence" value="ECO:0007669"/>
    <property type="project" value="InterPro"/>
</dbReference>
<dbReference type="EC" id="1.3.99.41" evidence="8"/>